<dbReference type="Proteomes" id="UP000327118">
    <property type="component" value="Unassembled WGS sequence"/>
</dbReference>
<dbReference type="GO" id="GO:0008081">
    <property type="term" value="F:phosphoric diester hydrolase activity"/>
    <property type="evidence" value="ECO:0007669"/>
    <property type="project" value="InterPro"/>
</dbReference>
<evidence type="ECO:0000256" key="1">
    <source>
        <dbReference type="ARBA" id="ARBA00008858"/>
    </source>
</evidence>
<dbReference type="PANTHER" id="PTHR31571">
    <property type="entry name" value="ALTERED INHERITANCE OF MITOCHONDRIA PROTEIN 6"/>
    <property type="match status" value="1"/>
</dbReference>
<dbReference type="OrthoDB" id="4153866at2759"/>
<reference evidence="5" key="1">
    <citation type="submission" date="2019-04" db="EMBL/GenBank/DDBJ databases">
        <title>Friends and foes A comparative genomics studyof 23 Aspergillus species from section Flavi.</title>
        <authorList>
            <consortium name="DOE Joint Genome Institute"/>
            <person name="Kjaerbolling I."/>
            <person name="Vesth T."/>
            <person name="Frisvad J.C."/>
            <person name="Nybo J.L."/>
            <person name="Theobald S."/>
            <person name="Kildgaard S."/>
            <person name="Isbrandt T."/>
            <person name="Kuo A."/>
            <person name="Sato A."/>
            <person name="Lyhne E.K."/>
            <person name="Kogle M.E."/>
            <person name="Wiebenga A."/>
            <person name="Kun R.S."/>
            <person name="Lubbers R.J."/>
            <person name="Makela M.R."/>
            <person name="Barry K."/>
            <person name="Chovatia M."/>
            <person name="Clum A."/>
            <person name="Daum C."/>
            <person name="Haridas S."/>
            <person name="He G."/>
            <person name="LaButti K."/>
            <person name="Lipzen A."/>
            <person name="Mondo S."/>
            <person name="Riley R."/>
            <person name="Salamov A."/>
            <person name="Simmons B.A."/>
            <person name="Magnuson J.K."/>
            <person name="Henrissat B."/>
            <person name="Mortensen U.H."/>
            <person name="Larsen T.O."/>
            <person name="Devries R.P."/>
            <person name="Grigoriev I.V."/>
            <person name="Machida M."/>
            <person name="Baker S.E."/>
            <person name="Andersen M.R."/>
        </authorList>
    </citation>
    <scope>NUCLEOTIDE SEQUENCE [LARGE SCALE GENOMIC DNA]</scope>
    <source>
        <strain evidence="5">CBS 553.77</strain>
    </source>
</reference>
<dbReference type="InterPro" id="IPR051236">
    <property type="entry name" value="HAT_RTT109-like"/>
</dbReference>
<organism evidence="4 5">
    <name type="scientific">Aspergillus coremiiformis</name>
    <dbReference type="NCBI Taxonomy" id="138285"/>
    <lineage>
        <taxon>Eukaryota</taxon>
        <taxon>Fungi</taxon>
        <taxon>Dikarya</taxon>
        <taxon>Ascomycota</taxon>
        <taxon>Pezizomycotina</taxon>
        <taxon>Eurotiomycetes</taxon>
        <taxon>Eurotiomycetidae</taxon>
        <taxon>Eurotiales</taxon>
        <taxon>Aspergillaceae</taxon>
        <taxon>Aspergillus</taxon>
        <taxon>Aspergillus subgen. Circumdati</taxon>
    </lineage>
</organism>
<gene>
    <name evidence="4" type="ORF">BDV28DRAFT_134383</name>
</gene>
<feature type="transmembrane region" description="Helical" evidence="3">
    <location>
        <begin position="116"/>
        <end position="145"/>
    </location>
</feature>
<sequence>MSSPLGSPLVSNSARIATSHEPVVGYRDSEDAEPNAEFKLFVKDSATDEGNVQHSLTSCAQLNTIPAWRRGLAAIFPFITTPSNKDSDDALPLLATHHRATNCSRRRCKRSKLCRCLLFPLLGFFIVLGLIQFIIIACGIVISFFSDDLDRLSVLRWQHEERWATNISQWPTDFSRDIIPVGCHSHNDYWRPVPLFSALKAGCISVEADVWFFDEELYVGHTTSSLTPQRTLRNLYIDPLMRILEKQNPITELHPAVDQPLQGVFDTVPSQSLILLIDFKTDGDVTWNAVVAQLAPLRDRGYLTYFNGTDVINGPITVVGTGNTPFNMVVANDNYRHIFFDAPLVSLAEDYDINNVLSHSPEDRIPEDERVVDRSTENVGQGLSGLSGSDIGPDTFNWTNSYYASVSFKQSIGFPWLFHLSYQQMEKVRAQIRGAHRRGLKVRYWELPSWPRSLRNHIWTILVREGVDMLSVDDLQSATKQDWRPKLSDWWH</sequence>
<keyword evidence="5" id="KW-1185">Reference proteome</keyword>
<evidence type="ECO:0000313" key="4">
    <source>
        <dbReference type="EMBL" id="KAE8352855.1"/>
    </source>
</evidence>
<protein>
    <recommendedName>
        <fullName evidence="2">Altered inheritance of mitochondria protein 6</fullName>
    </recommendedName>
</protein>
<keyword evidence="3" id="KW-1133">Transmembrane helix</keyword>
<comment type="similarity">
    <text evidence="1">Belongs to the AIM6 family.</text>
</comment>
<dbReference type="AlphaFoldDB" id="A0A5N6Z5E2"/>
<keyword evidence="3" id="KW-0812">Transmembrane</keyword>
<evidence type="ECO:0000256" key="2">
    <source>
        <dbReference type="ARBA" id="ARBA00014286"/>
    </source>
</evidence>
<evidence type="ECO:0000256" key="3">
    <source>
        <dbReference type="SAM" id="Phobius"/>
    </source>
</evidence>
<keyword evidence="3" id="KW-0472">Membrane</keyword>
<accession>A0A5N6Z5E2</accession>
<dbReference type="SUPFAM" id="SSF51695">
    <property type="entry name" value="PLC-like phosphodiesterases"/>
    <property type="match status" value="1"/>
</dbReference>
<dbReference type="EMBL" id="ML739116">
    <property type="protein sequence ID" value="KAE8352855.1"/>
    <property type="molecule type" value="Genomic_DNA"/>
</dbReference>
<evidence type="ECO:0000313" key="5">
    <source>
        <dbReference type="Proteomes" id="UP000327118"/>
    </source>
</evidence>
<dbReference type="PANTHER" id="PTHR31571:SF1">
    <property type="entry name" value="ALTERED INHERITANCE OF MITOCHONDRIA PROTEIN 6"/>
    <property type="match status" value="1"/>
</dbReference>
<dbReference type="InterPro" id="IPR017946">
    <property type="entry name" value="PLC-like_Pdiesterase_TIM-brl"/>
</dbReference>
<proteinExistence type="inferred from homology"/>
<dbReference type="GO" id="GO:0006629">
    <property type="term" value="P:lipid metabolic process"/>
    <property type="evidence" value="ECO:0007669"/>
    <property type="project" value="InterPro"/>
</dbReference>
<name>A0A5N6Z5E2_9EURO</name>